<dbReference type="PaxDb" id="3847-GLYMA17G14793.1"/>
<dbReference type="EnsemblPlants" id="KRH04087">
    <property type="protein sequence ID" value="KRH04087"/>
    <property type="gene ID" value="GLYMA_17G138900"/>
</dbReference>
<reference evidence="2" key="2">
    <citation type="submission" date="2018-02" db="UniProtKB">
        <authorList>
            <consortium name="EnsemblPlants"/>
        </authorList>
    </citation>
    <scope>IDENTIFICATION</scope>
    <source>
        <strain evidence="2">Williams 82</strain>
    </source>
</reference>
<keyword evidence="3" id="KW-1185">Reference proteome</keyword>
<dbReference type="HOGENOM" id="CLU_2255027_0_0_1"/>
<evidence type="ECO:0000313" key="3">
    <source>
        <dbReference type="Proteomes" id="UP000008827"/>
    </source>
</evidence>
<reference evidence="1" key="3">
    <citation type="submission" date="2018-07" db="EMBL/GenBank/DDBJ databases">
        <title>WGS assembly of Glycine max.</title>
        <authorList>
            <person name="Schmutz J."/>
            <person name="Cannon S."/>
            <person name="Schlueter J."/>
            <person name="Ma J."/>
            <person name="Mitros T."/>
            <person name="Nelson W."/>
            <person name="Hyten D."/>
            <person name="Song Q."/>
            <person name="Thelen J."/>
            <person name="Cheng J."/>
            <person name="Xu D."/>
            <person name="Hellsten U."/>
            <person name="May G."/>
            <person name="Yu Y."/>
            <person name="Sakurai T."/>
            <person name="Umezawa T."/>
            <person name="Bhattacharyya M."/>
            <person name="Sandhu D."/>
            <person name="Valliyodan B."/>
            <person name="Lindquist E."/>
            <person name="Peto M."/>
            <person name="Grant D."/>
            <person name="Shu S."/>
            <person name="Goodstein D."/>
            <person name="Barry K."/>
            <person name="Futrell-Griggs M."/>
            <person name="Abernathy B."/>
            <person name="Du J."/>
            <person name="Tian Z."/>
            <person name="Zhu L."/>
            <person name="Gill N."/>
            <person name="Joshi T."/>
            <person name="Libault M."/>
            <person name="Sethuraman A."/>
            <person name="Zhang X."/>
            <person name="Shinozaki K."/>
            <person name="Nguyen H."/>
            <person name="Wing R."/>
            <person name="Cregan P."/>
            <person name="Specht J."/>
            <person name="Grimwood J."/>
            <person name="Rokhsar D."/>
            <person name="Stacey G."/>
            <person name="Shoemaker R."/>
            <person name="Jackson S."/>
        </authorList>
    </citation>
    <scope>NUCLEOTIDE SEQUENCE</scope>
    <source>
        <tissue evidence="1">Callus</tissue>
    </source>
</reference>
<dbReference type="InParanoid" id="K7MLJ6"/>
<sequence length="104" mass="11890">MGGMRHHQVDTFLYGNPIFFLLPPLLTTIELERLPLLRLNECLCPKILMYGKNVFLGQMIVTRNNHIKLMTLYDPFGVSSLCLPTPSISNKTITLTTVDFHDQK</sequence>
<evidence type="ECO:0000313" key="1">
    <source>
        <dbReference type="EMBL" id="KRH04087.1"/>
    </source>
</evidence>
<dbReference type="Gramene" id="KRH04087">
    <property type="protein sequence ID" value="KRH04087"/>
    <property type="gene ID" value="GLYMA_17G138900"/>
</dbReference>
<name>K7MLJ6_SOYBN</name>
<evidence type="ECO:0000313" key="2">
    <source>
        <dbReference type="EnsemblPlants" id="KRH04087"/>
    </source>
</evidence>
<organism evidence="1">
    <name type="scientific">Glycine max</name>
    <name type="common">Soybean</name>
    <name type="synonym">Glycine hispida</name>
    <dbReference type="NCBI Taxonomy" id="3847"/>
    <lineage>
        <taxon>Eukaryota</taxon>
        <taxon>Viridiplantae</taxon>
        <taxon>Streptophyta</taxon>
        <taxon>Embryophyta</taxon>
        <taxon>Tracheophyta</taxon>
        <taxon>Spermatophyta</taxon>
        <taxon>Magnoliopsida</taxon>
        <taxon>eudicotyledons</taxon>
        <taxon>Gunneridae</taxon>
        <taxon>Pentapetalae</taxon>
        <taxon>rosids</taxon>
        <taxon>fabids</taxon>
        <taxon>Fabales</taxon>
        <taxon>Fabaceae</taxon>
        <taxon>Papilionoideae</taxon>
        <taxon>50 kb inversion clade</taxon>
        <taxon>NPAAA clade</taxon>
        <taxon>indigoferoid/millettioid clade</taxon>
        <taxon>Phaseoleae</taxon>
        <taxon>Glycine</taxon>
        <taxon>Glycine subgen. Soja</taxon>
    </lineage>
</organism>
<dbReference type="Proteomes" id="UP000008827">
    <property type="component" value="Chromosome 17"/>
</dbReference>
<dbReference type="EMBL" id="CM000850">
    <property type="protein sequence ID" value="KRH04087.1"/>
    <property type="molecule type" value="Genomic_DNA"/>
</dbReference>
<gene>
    <name evidence="1" type="ORF">GLYMA_17G138900</name>
</gene>
<proteinExistence type="predicted"/>
<protein>
    <submittedName>
        <fullName evidence="1 2">Uncharacterized protein</fullName>
    </submittedName>
</protein>
<dbReference type="AlphaFoldDB" id="K7MLJ6"/>
<reference evidence="1 2" key="1">
    <citation type="journal article" date="2010" name="Nature">
        <title>Genome sequence of the palaeopolyploid soybean.</title>
        <authorList>
            <person name="Schmutz J."/>
            <person name="Cannon S.B."/>
            <person name="Schlueter J."/>
            <person name="Ma J."/>
            <person name="Mitros T."/>
            <person name="Nelson W."/>
            <person name="Hyten D.L."/>
            <person name="Song Q."/>
            <person name="Thelen J.J."/>
            <person name="Cheng J."/>
            <person name="Xu D."/>
            <person name="Hellsten U."/>
            <person name="May G.D."/>
            <person name="Yu Y."/>
            <person name="Sakurai T."/>
            <person name="Umezawa T."/>
            <person name="Bhattacharyya M.K."/>
            <person name="Sandhu D."/>
            <person name="Valliyodan B."/>
            <person name="Lindquist E."/>
            <person name="Peto M."/>
            <person name="Grant D."/>
            <person name="Shu S."/>
            <person name="Goodstein D."/>
            <person name="Barry K."/>
            <person name="Futrell-Griggs M."/>
            <person name="Abernathy B."/>
            <person name="Du J."/>
            <person name="Tian Z."/>
            <person name="Zhu L."/>
            <person name="Gill N."/>
            <person name="Joshi T."/>
            <person name="Libault M."/>
            <person name="Sethuraman A."/>
            <person name="Zhang X.-C."/>
            <person name="Shinozaki K."/>
            <person name="Nguyen H.T."/>
            <person name="Wing R.A."/>
            <person name="Cregan P."/>
            <person name="Specht J."/>
            <person name="Grimwood J."/>
            <person name="Rokhsar D."/>
            <person name="Stacey G."/>
            <person name="Shoemaker R.C."/>
            <person name="Jackson S.A."/>
        </authorList>
    </citation>
    <scope>NUCLEOTIDE SEQUENCE [LARGE SCALE GENOMIC DNA]</scope>
    <source>
        <strain evidence="2">cv. Williams 82</strain>
        <tissue evidence="1">Callus</tissue>
    </source>
</reference>
<accession>K7MLJ6</accession>